<evidence type="ECO:0000256" key="4">
    <source>
        <dbReference type="ARBA" id="ARBA00022691"/>
    </source>
</evidence>
<sequence>MPDGGSFRRRRRPPAPNPAQWPLDEGITVVLFAGLGGACAGLEEAGCPVHVAVNHDAVAIAAHQALHPHTKHLKGDIFDIDPVAATGGRRVKVLWASPDCRDHSVAKGGAPRSPRVRSLAWQVCRWVGKTRPEIVLMENVREIRGWGPLIAKRDKATGRVLKLDDTVAAKGEHVPRQQQQLVRDKRRLGRSFRAFVKHLERLGATYQDRDLCCADFGVPTTRRRWFAVLSFDGSSPAWPVQSHAEEGKGGLLPWVPAYSIIDWSLPIPSIFERPKPLVDATHQRIAFGLRREVLDHPQPFFIPLTHSGPPRSYPSTGPLPTLTTAQRGEFAVIAPKLAAATMIQTGYGERPGQAPRALDIQAPLGTVVASSSKHAVVAAWMAQHNLGNIGNPVSKPLSTLTTRGTQQQVCAAYFAHLRGTGTSLSAQDPLPTLTAGGNHIAAVAAFMTKYYGEGGVSQSCTQALDTVTTKARFGVVTASFAGEQYILHDIGMRMLEPHEAAAAHELELPKQIVIDGVARALSKTESMRLIGNSVPKRMARLLAERNVVHRLAALRGARVA</sequence>
<dbReference type="GO" id="GO:0032259">
    <property type="term" value="P:methylation"/>
    <property type="evidence" value="ECO:0007669"/>
    <property type="project" value="UniProtKB-KW"/>
</dbReference>
<dbReference type="EC" id="2.1.1.37" evidence="1"/>
<proteinExistence type="predicted"/>
<dbReference type="RefSeq" id="WP_127788210.1">
    <property type="nucleotide sequence ID" value="NZ_SACL01000004.1"/>
</dbReference>
<comment type="catalytic activity">
    <reaction evidence="6">
        <text>a 2'-deoxycytidine in DNA + S-adenosyl-L-methionine = a 5-methyl-2'-deoxycytidine in DNA + S-adenosyl-L-homocysteine + H(+)</text>
        <dbReference type="Rhea" id="RHEA:13681"/>
        <dbReference type="Rhea" id="RHEA-COMP:11369"/>
        <dbReference type="Rhea" id="RHEA-COMP:11370"/>
        <dbReference type="ChEBI" id="CHEBI:15378"/>
        <dbReference type="ChEBI" id="CHEBI:57856"/>
        <dbReference type="ChEBI" id="CHEBI:59789"/>
        <dbReference type="ChEBI" id="CHEBI:85452"/>
        <dbReference type="ChEBI" id="CHEBI:85454"/>
        <dbReference type="EC" id="2.1.1.37"/>
    </reaction>
</comment>
<dbReference type="InterPro" id="IPR001525">
    <property type="entry name" value="C5_MeTfrase"/>
</dbReference>
<keyword evidence="2 8" id="KW-0489">Methyltransferase</keyword>
<keyword evidence="9" id="KW-1185">Reference proteome</keyword>
<dbReference type="OrthoDB" id="9813719at2"/>
<reference evidence="8 9" key="1">
    <citation type="submission" date="2019-01" db="EMBL/GenBank/DDBJ databases">
        <authorList>
            <person name="Chen W.-M."/>
        </authorList>
    </citation>
    <scope>NUCLEOTIDE SEQUENCE [LARGE SCALE GENOMIC DNA]</scope>
    <source>
        <strain evidence="8 9">CCP-6</strain>
    </source>
</reference>
<evidence type="ECO:0000256" key="6">
    <source>
        <dbReference type="ARBA" id="ARBA00047422"/>
    </source>
</evidence>
<dbReference type="EMBL" id="SACL01000004">
    <property type="protein sequence ID" value="RVT96277.1"/>
    <property type="molecule type" value="Genomic_DNA"/>
</dbReference>
<organism evidence="8 9">
    <name type="scientific">Rhodovarius crocodyli</name>
    <dbReference type="NCBI Taxonomy" id="1979269"/>
    <lineage>
        <taxon>Bacteria</taxon>
        <taxon>Pseudomonadati</taxon>
        <taxon>Pseudomonadota</taxon>
        <taxon>Alphaproteobacteria</taxon>
        <taxon>Acetobacterales</taxon>
        <taxon>Roseomonadaceae</taxon>
        <taxon>Rhodovarius</taxon>
    </lineage>
</organism>
<dbReference type="Proteomes" id="UP000282957">
    <property type="component" value="Unassembled WGS sequence"/>
</dbReference>
<keyword evidence="5" id="KW-0680">Restriction system</keyword>
<evidence type="ECO:0000256" key="3">
    <source>
        <dbReference type="ARBA" id="ARBA00022679"/>
    </source>
</evidence>
<dbReference type="InterPro" id="IPR029063">
    <property type="entry name" value="SAM-dependent_MTases_sf"/>
</dbReference>
<evidence type="ECO:0000256" key="2">
    <source>
        <dbReference type="ARBA" id="ARBA00022603"/>
    </source>
</evidence>
<dbReference type="Gene3D" id="3.40.50.150">
    <property type="entry name" value="Vaccinia Virus protein VP39"/>
    <property type="match status" value="1"/>
</dbReference>
<accession>A0A437MF62</accession>
<keyword evidence="4" id="KW-0949">S-adenosyl-L-methionine</keyword>
<evidence type="ECO:0000313" key="9">
    <source>
        <dbReference type="Proteomes" id="UP000282957"/>
    </source>
</evidence>
<dbReference type="GO" id="GO:0009307">
    <property type="term" value="P:DNA restriction-modification system"/>
    <property type="evidence" value="ECO:0007669"/>
    <property type="project" value="UniProtKB-KW"/>
</dbReference>
<feature type="region of interest" description="Disordered" evidence="7">
    <location>
        <begin position="1"/>
        <end position="21"/>
    </location>
</feature>
<dbReference type="GO" id="GO:0003677">
    <property type="term" value="F:DNA binding"/>
    <property type="evidence" value="ECO:0007669"/>
    <property type="project" value="TreeGrafter"/>
</dbReference>
<evidence type="ECO:0000256" key="7">
    <source>
        <dbReference type="SAM" id="MobiDB-lite"/>
    </source>
</evidence>
<keyword evidence="3 8" id="KW-0808">Transferase</keyword>
<dbReference type="PANTHER" id="PTHR10629">
    <property type="entry name" value="CYTOSINE-SPECIFIC METHYLTRANSFERASE"/>
    <property type="match status" value="1"/>
</dbReference>
<evidence type="ECO:0000313" key="8">
    <source>
        <dbReference type="EMBL" id="RVT96277.1"/>
    </source>
</evidence>
<dbReference type="GO" id="GO:0044027">
    <property type="term" value="P:negative regulation of gene expression via chromosomal CpG island methylation"/>
    <property type="evidence" value="ECO:0007669"/>
    <property type="project" value="TreeGrafter"/>
</dbReference>
<dbReference type="InterPro" id="IPR050390">
    <property type="entry name" value="C5-Methyltransferase"/>
</dbReference>
<comment type="caution">
    <text evidence="8">The sequence shown here is derived from an EMBL/GenBank/DDBJ whole genome shotgun (WGS) entry which is preliminary data.</text>
</comment>
<evidence type="ECO:0000256" key="1">
    <source>
        <dbReference type="ARBA" id="ARBA00011975"/>
    </source>
</evidence>
<protein>
    <recommendedName>
        <fullName evidence="1">DNA (cytosine-5-)-methyltransferase</fullName>
        <ecNumber evidence="1">2.1.1.37</ecNumber>
    </recommendedName>
</protein>
<dbReference type="AlphaFoldDB" id="A0A437MF62"/>
<gene>
    <name evidence="8" type="ORF">EOD42_14285</name>
</gene>
<dbReference type="Pfam" id="PF00145">
    <property type="entry name" value="DNA_methylase"/>
    <property type="match status" value="1"/>
</dbReference>
<dbReference type="SUPFAM" id="SSF53335">
    <property type="entry name" value="S-adenosyl-L-methionine-dependent methyltransferases"/>
    <property type="match status" value="1"/>
</dbReference>
<dbReference type="GO" id="GO:0003886">
    <property type="term" value="F:DNA (cytosine-5-)-methyltransferase activity"/>
    <property type="evidence" value="ECO:0007669"/>
    <property type="project" value="UniProtKB-EC"/>
</dbReference>
<dbReference type="PANTHER" id="PTHR10629:SF52">
    <property type="entry name" value="DNA (CYTOSINE-5)-METHYLTRANSFERASE 1"/>
    <property type="match status" value="1"/>
</dbReference>
<evidence type="ECO:0000256" key="5">
    <source>
        <dbReference type="ARBA" id="ARBA00022747"/>
    </source>
</evidence>
<name>A0A437MF62_9PROT</name>